<sequence>MYKSLVSVLFILSISSAEPDINLPFERDISLFGVSVNRGGSQVPKNKAVKPEVKGIRRLDDFEEAEQHFFDVVERAEKKVLNVAANLMHDEVDILFGKDHGHPIHDVHDDPKEVQEKVVREKQSPVWHL</sequence>
<evidence type="ECO:0000313" key="2">
    <source>
        <dbReference type="EMBL" id="GFH47560.1"/>
    </source>
</evidence>
<evidence type="ECO:0000313" key="3">
    <source>
        <dbReference type="Proteomes" id="UP001054902"/>
    </source>
</evidence>
<feature type="chain" id="PRO_5041901860" evidence="1">
    <location>
        <begin position="18"/>
        <end position="129"/>
    </location>
</feature>
<dbReference type="EMBL" id="BLLK01000023">
    <property type="protein sequence ID" value="GFH47560.1"/>
    <property type="molecule type" value="Genomic_DNA"/>
</dbReference>
<comment type="caution">
    <text evidence="2">The sequence shown here is derived from an EMBL/GenBank/DDBJ whole genome shotgun (WGS) entry which is preliminary data.</text>
</comment>
<feature type="signal peptide" evidence="1">
    <location>
        <begin position="1"/>
        <end position="17"/>
    </location>
</feature>
<keyword evidence="3" id="KW-1185">Reference proteome</keyword>
<proteinExistence type="predicted"/>
<organism evidence="2 3">
    <name type="scientific">Chaetoceros tenuissimus</name>
    <dbReference type="NCBI Taxonomy" id="426638"/>
    <lineage>
        <taxon>Eukaryota</taxon>
        <taxon>Sar</taxon>
        <taxon>Stramenopiles</taxon>
        <taxon>Ochrophyta</taxon>
        <taxon>Bacillariophyta</taxon>
        <taxon>Coscinodiscophyceae</taxon>
        <taxon>Chaetocerotophycidae</taxon>
        <taxon>Chaetocerotales</taxon>
        <taxon>Chaetocerotaceae</taxon>
        <taxon>Chaetoceros</taxon>
    </lineage>
</organism>
<name>A0AAD3CM25_9STRA</name>
<dbReference type="Proteomes" id="UP001054902">
    <property type="component" value="Unassembled WGS sequence"/>
</dbReference>
<gene>
    <name evidence="2" type="ORF">CTEN210_04035</name>
</gene>
<accession>A0AAD3CM25</accession>
<reference evidence="2 3" key="1">
    <citation type="journal article" date="2021" name="Sci. Rep.">
        <title>The genome of the diatom Chaetoceros tenuissimus carries an ancient integrated fragment of an extant virus.</title>
        <authorList>
            <person name="Hongo Y."/>
            <person name="Kimura K."/>
            <person name="Takaki Y."/>
            <person name="Yoshida Y."/>
            <person name="Baba S."/>
            <person name="Kobayashi G."/>
            <person name="Nagasaki K."/>
            <person name="Hano T."/>
            <person name="Tomaru Y."/>
        </authorList>
    </citation>
    <scope>NUCLEOTIDE SEQUENCE [LARGE SCALE GENOMIC DNA]</scope>
    <source>
        <strain evidence="2 3">NIES-3715</strain>
    </source>
</reference>
<protein>
    <submittedName>
        <fullName evidence="2">Uncharacterized protein</fullName>
    </submittedName>
</protein>
<dbReference type="AlphaFoldDB" id="A0AAD3CM25"/>
<evidence type="ECO:0000256" key="1">
    <source>
        <dbReference type="SAM" id="SignalP"/>
    </source>
</evidence>
<keyword evidence="1" id="KW-0732">Signal</keyword>